<feature type="compositionally biased region" description="Basic and acidic residues" evidence="1">
    <location>
        <begin position="87"/>
        <end position="103"/>
    </location>
</feature>
<feature type="compositionally biased region" description="Basic residues" evidence="1">
    <location>
        <begin position="204"/>
        <end position="244"/>
    </location>
</feature>
<sequence>ERRDRLREGARRGSRGARRLPARRLPRRRVLDRGDPLHGRLRLRRHRGRAALQRPRHGRADHPGRGPAGAGGRHPHHRRAPHRRGGRRDGHAHGGDDLLEPRRALRRRPLRRRPRLRRGSGPDHPRPHPRQRSRLDRRGGRPRPRQDLPGRPVVDRRAHRDDHRRVPRLRLRHRRHGGHRGPCELQRPRRPAGRAHPGDDRPAGVRRARRLPRRPGRGGRRLRRRRHRRLRVRAHPAGPRRRPCGRALGAGRPDGRPRRRRPAWL</sequence>
<feature type="compositionally biased region" description="Basic residues" evidence="1">
    <location>
        <begin position="73"/>
        <end position="86"/>
    </location>
</feature>
<dbReference type="EMBL" id="CADCUP010000147">
    <property type="protein sequence ID" value="CAA9401064.1"/>
    <property type="molecule type" value="Genomic_DNA"/>
</dbReference>
<feature type="compositionally biased region" description="Basic and acidic residues" evidence="1">
    <location>
        <begin position="29"/>
        <end position="38"/>
    </location>
</feature>
<feature type="compositionally biased region" description="Basic residues" evidence="1">
    <location>
        <begin position="39"/>
        <end position="57"/>
    </location>
</feature>
<keyword evidence="2" id="KW-0456">Lyase</keyword>
<reference evidence="2" key="1">
    <citation type="submission" date="2020-02" db="EMBL/GenBank/DDBJ databases">
        <authorList>
            <person name="Meier V. D."/>
        </authorList>
    </citation>
    <scope>NUCLEOTIDE SEQUENCE</scope>
    <source>
        <strain evidence="2">AVDCRST_MAG06</strain>
    </source>
</reference>
<organism evidence="2">
    <name type="scientific">uncultured Nocardioides sp</name>
    <dbReference type="NCBI Taxonomy" id="198441"/>
    <lineage>
        <taxon>Bacteria</taxon>
        <taxon>Bacillati</taxon>
        <taxon>Actinomycetota</taxon>
        <taxon>Actinomycetes</taxon>
        <taxon>Propionibacteriales</taxon>
        <taxon>Nocardioidaceae</taxon>
        <taxon>Nocardioides</taxon>
        <taxon>environmental samples</taxon>
    </lineage>
</organism>
<feature type="non-terminal residue" evidence="2">
    <location>
        <position position="1"/>
    </location>
</feature>
<feature type="compositionally biased region" description="Basic residues" evidence="1">
    <location>
        <begin position="12"/>
        <end position="28"/>
    </location>
</feature>
<evidence type="ECO:0000313" key="2">
    <source>
        <dbReference type="EMBL" id="CAA9401064.1"/>
    </source>
</evidence>
<dbReference type="AlphaFoldDB" id="A0A6J4NZL8"/>
<dbReference type="EC" id="4.2.1.20" evidence="2"/>
<feature type="region of interest" description="Disordered" evidence="1">
    <location>
        <begin position="1"/>
        <end position="265"/>
    </location>
</feature>
<gene>
    <name evidence="2" type="ORF">AVDCRST_MAG06-2189</name>
</gene>
<name>A0A6J4NZL8_9ACTN</name>
<feature type="compositionally biased region" description="Basic and acidic residues" evidence="1">
    <location>
        <begin position="133"/>
        <end position="164"/>
    </location>
</feature>
<accession>A0A6J4NZL8</accession>
<feature type="compositionally biased region" description="Basic and acidic residues" evidence="1">
    <location>
        <begin position="1"/>
        <end position="11"/>
    </location>
</feature>
<protein>
    <submittedName>
        <fullName evidence="2">Tryptophan synthase alpha chain</fullName>
        <ecNumber evidence="2">4.2.1.20</ecNumber>
    </submittedName>
</protein>
<feature type="compositionally biased region" description="Basic residues" evidence="1">
    <location>
        <begin position="104"/>
        <end position="118"/>
    </location>
</feature>
<feature type="compositionally biased region" description="Basic residues" evidence="1">
    <location>
        <begin position="165"/>
        <end position="179"/>
    </location>
</feature>
<feature type="non-terminal residue" evidence="2">
    <location>
        <position position="265"/>
    </location>
</feature>
<proteinExistence type="predicted"/>
<dbReference type="GO" id="GO:0004834">
    <property type="term" value="F:tryptophan synthase activity"/>
    <property type="evidence" value="ECO:0007669"/>
    <property type="project" value="UniProtKB-EC"/>
</dbReference>
<evidence type="ECO:0000256" key="1">
    <source>
        <dbReference type="SAM" id="MobiDB-lite"/>
    </source>
</evidence>